<evidence type="ECO:0000256" key="1">
    <source>
        <dbReference type="ARBA" id="ARBA00022723"/>
    </source>
</evidence>
<feature type="region of interest" description="Disordered" evidence="5">
    <location>
        <begin position="196"/>
        <end position="221"/>
    </location>
</feature>
<evidence type="ECO:0000313" key="9">
    <source>
        <dbReference type="Proteomes" id="UP001295684"/>
    </source>
</evidence>
<evidence type="ECO:0000256" key="4">
    <source>
        <dbReference type="PROSITE-ProRule" id="PRU00207"/>
    </source>
</evidence>
<dbReference type="PROSITE" id="PS50089">
    <property type="entry name" value="ZF_RING_2"/>
    <property type="match status" value="1"/>
</dbReference>
<accession>A0AAD1Y7I5</accession>
<comment type="caution">
    <text evidence="8">The sequence shown here is derived from an EMBL/GenBank/DDBJ whole genome shotgun (WGS) entry which is preliminary data.</text>
</comment>
<dbReference type="Pfam" id="PF02176">
    <property type="entry name" value="zf-TRAF"/>
    <property type="match status" value="2"/>
</dbReference>
<sequence length="682" mass="79421">MESQESLRRILDPRGSHEVIIEQVEEEKQLSQKQNLRYKYLQMDDSKSLMKIHRSNLRSRRKSLNDAYCTPLMRSDSYLDIRINEMGNSPKNFDTYIHSQRERREIGREARNQNNMLPTHANSEGDLKNMRNRNYMNDFRLLSSRRKEERKSNSDTHSPFGSFNDQVASCNPIDDYGRNWTSATLGPNCETDFWEVQDNKSNSGSNKDEQESAESEKIKIKAEENKVQKSISDLPKNNIRLTYLSASSLSDDRWVCPICLDIFDDAVETPCCHNLFCEKCIVMAHLANDLQNKIDCPLCNKRYDRNELIPNIPIRRLVNELSIKCINIECHQVFKKGDLQKHLKICKYQLVSCPNSSECELIIRKNLRTHEIEQCPFRIVPCRLRCGVLLPLNTMEDHIKSDCMKETIKCKNSCGKLLQRCLLEKHLRKTCPLEIIKCPNAGNNMFEEGCSLEFRRCDMQKHEAECEYRKILCENGTCGSWILFKDLEKHDEQCPFKVINCKNKCGAVLERQDLLSHYRICELEPIECTYYQFGCTETLIRKKYKKHLEEKAYEHSLMFVEGQKRINMENEGLKRELLSLSKDYDVEIKAMFLELNRVKEELSHLKQSAGMGIDNVQNSSAGYHDNPLNSNRPNTTFEKKIPNSRYHGNKNEYSDCLPGESNGSSLENSLFEYSSRSRIYGD</sequence>
<evidence type="ECO:0000313" key="8">
    <source>
        <dbReference type="EMBL" id="CAI2385919.1"/>
    </source>
</evidence>
<keyword evidence="3 4" id="KW-0862">Zinc</keyword>
<protein>
    <submittedName>
        <fullName evidence="8">Uncharacterized protein</fullName>
    </submittedName>
</protein>
<keyword evidence="9" id="KW-1185">Reference proteome</keyword>
<keyword evidence="2 4" id="KW-0863">Zinc-finger</keyword>
<feature type="compositionally biased region" description="Polar residues" evidence="5">
    <location>
        <begin position="616"/>
        <end position="636"/>
    </location>
</feature>
<feature type="compositionally biased region" description="Polar residues" evidence="5">
    <location>
        <begin position="155"/>
        <end position="164"/>
    </location>
</feature>
<dbReference type="PANTHER" id="PTHR10131:SF94">
    <property type="entry name" value="TNF RECEPTOR-ASSOCIATED FACTOR 4"/>
    <property type="match status" value="1"/>
</dbReference>
<dbReference type="SMART" id="SM00184">
    <property type="entry name" value="RING"/>
    <property type="match status" value="1"/>
</dbReference>
<dbReference type="AlphaFoldDB" id="A0AAD1Y7I5"/>
<organism evidence="8 9">
    <name type="scientific">Euplotes crassus</name>
    <dbReference type="NCBI Taxonomy" id="5936"/>
    <lineage>
        <taxon>Eukaryota</taxon>
        <taxon>Sar</taxon>
        <taxon>Alveolata</taxon>
        <taxon>Ciliophora</taxon>
        <taxon>Intramacronucleata</taxon>
        <taxon>Spirotrichea</taxon>
        <taxon>Hypotrichia</taxon>
        <taxon>Euplotida</taxon>
        <taxon>Euplotidae</taxon>
        <taxon>Moneuplotes</taxon>
    </lineage>
</organism>
<dbReference type="Gene3D" id="3.30.40.10">
    <property type="entry name" value="Zinc/RING finger domain, C3HC4 (zinc finger)"/>
    <property type="match status" value="5"/>
</dbReference>
<feature type="region of interest" description="Disordered" evidence="5">
    <location>
        <begin position="143"/>
        <end position="164"/>
    </location>
</feature>
<feature type="zinc finger region" description="TRAF-type" evidence="4">
    <location>
        <begin position="426"/>
        <end position="478"/>
    </location>
</feature>
<evidence type="ECO:0000256" key="2">
    <source>
        <dbReference type="ARBA" id="ARBA00022771"/>
    </source>
</evidence>
<dbReference type="SUPFAM" id="SSF49599">
    <property type="entry name" value="TRAF domain-like"/>
    <property type="match status" value="4"/>
</dbReference>
<feature type="domain" description="TRAF-type" evidence="7">
    <location>
        <begin position="426"/>
        <end position="478"/>
    </location>
</feature>
<dbReference type="EMBL" id="CAMPGE010028392">
    <property type="protein sequence ID" value="CAI2385919.1"/>
    <property type="molecule type" value="Genomic_DNA"/>
</dbReference>
<dbReference type="InterPro" id="IPR001293">
    <property type="entry name" value="Znf_TRAF"/>
</dbReference>
<feature type="compositionally biased region" description="Basic and acidic residues" evidence="5">
    <location>
        <begin position="145"/>
        <end position="154"/>
    </location>
</feature>
<evidence type="ECO:0000259" key="7">
    <source>
        <dbReference type="PROSITE" id="PS50145"/>
    </source>
</evidence>
<evidence type="ECO:0000259" key="6">
    <source>
        <dbReference type="PROSITE" id="PS50089"/>
    </source>
</evidence>
<dbReference type="InterPro" id="IPR001841">
    <property type="entry name" value="Znf_RING"/>
</dbReference>
<feature type="zinc finger region" description="TRAF-type" evidence="4">
    <location>
        <begin position="490"/>
        <end position="545"/>
    </location>
</feature>
<dbReference type="Proteomes" id="UP001295684">
    <property type="component" value="Unassembled WGS sequence"/>
</dbReference>
<keyword evidence="1 4" id="KW-0479">Metal-binding</keyword>
<reference evidence="8" key="1">
    <citation type="submission" date="2023-07" db="EMBL/GenBank/DDBJ databases">
        <authorList>
            <consortium name="AG Swart"/>
            <person name="Singh M."/>
            <person name="Singh A."/>
            <person name="Seah K."/>
            <person name="Emmerich C."/>
        </authorList>
    </citation>
    <scope>NUCLEOTIDE SEQUENCE</scope>
    <source>
        <strain evidence="8">DP1</strain>
    </source>
</reference>
<evidence type="ECO:0000256" key="5">
    <source>
        <dbReference type="SAM" id="MobiDB-lite"/>
    </source>
</evidence>
<feature type="domain" description="TRAF-type" evidence="7">
    <location>
        <begin position="490"/>
        <end position="545"/>
    </location>
</feature>
<feature type="compositionally biased region" description="Basic and acidic residues" evidence="5">
    <location>
        <begin position="206"/>
        <end position="221"/>
    </location>
</feature>
<dbReference type="SUPFAM" id="SSF57850">
    <property type="entry name" value="RING/U-box"/>
    <property type="match status" value="1"/>
</dbReference>
<feature type="zinc finger region" description="TRAF-type" evidence="4">
    <location>
        <begin position="369"/>
        <end position="414"/>
    </location>
</feature>
<gene>
    <name evidence="8" type="ORF">ECRASSUSDP1_LOCUS27515</name>
</gene>
<dbReference type="PROSITE" id="PS50145">
    <property type="entry name" value="ZF_TRAF"/>
    <property type="match status" value="3"/>
</dbReference>
<feature type="domain" description="TRAF-type" evidence="7">
    <location>
        <begin position="369"/>
        <end position="414"/>
    </location>
</feature>
<dbReference type="Pfam" id="PF13445">
    <property type="entry name" value="zf-RING_UBOX"/>
    <property type="match status" value="1"/>
</dbReference>
<feature type="domain" description="RING-type" evidence="6">
    <location>
        <begin position="256"/>
        <end position="300"/>
    </location>
</feature>
<proteinExistence type="predicted"/>
<dbReference type="GO" id="GO:0008270">
    <property type="term" value="F:zinc ion binding"/>
    <property type="evidence" value="ECO:0007669"/>
    <property type="project" value="UniProtKB-KW"/>
</dbReference>
<dbReference type="InterPro" id="IPR013083">
    <property type="entry name" value="Znf_RING/FYVE/PHD"/>
</dbReference>
<dbReference type="PANTHER" id="PTHR10131">
    <property type="entry name" value="TNF RECEPTOR ASSOCIATED FACTOR"/>
    <property type="match status" value="1"/>
</dbReference>
<evidence type="ECO:0000256" key="3">
    <source>
        <dbReference type="ARBA" id="ARBA00022833"/>
    </source>
</evidence>
<feature type="region of interest" description="Disordered" evidence="5">
    <location>
        <begin position="616"/>
        <end position="664"/>
    </location>
</feature>
<name>A0AAD1Y7I5_EUPCR</name>
<dbReference type="InterPro" id="IPR027370">
    <property type="entry name" value="Znf-RING_euk"/>
</dbReference>